<gene>
    <name evidence="2" type="ORF">EX30DRAFT_341574</name>
</gene>
<reference evidence="2 3" key="1">
    <citation type="submission" date="2019-04" db="EMBL/GenBank/DDBJ databases">
        <title>Comparative genomics and transcriptomics to analyze fruiting body development in filamentous ascomycetes.</title>
        <authorList>
            <consortium name="DOE Joint Genome Institute"/>
            <person name="Lutkenhaus R."/>
            <person name="Traeger S."/>
            <person name="Breuer J."/>
            <person name="Kuo A."/>
            <person name="Lipzen A."/>
            <person name="Pangilinan J."/>
            <person name="Dilworth D."/>
            <person name="Sandor L."/>
            <person name="Poggeler S."/>
            <person name="Barry K."/>
            <person name="Grigoriev I.V."/>
            <person name="Nowrousian M."/>
        </authorList>
    </citation>
    <scope>NUCLEOTIDE SEQUENCE [LARGE SCALE GENOMIC DNA]</scope>
    <source>
        <strain evidence="2 3">CBS 389.68</strain>
    </source>
</reference>
<evidence type="ECO:0000313" key="2">
    <source>
        <dbReference type="EMBL" id="TGZ80318.1"/>
    </source>
</evidence>
<protein>
    <submittedName>
        <fullName evidence="2">Uncharacterized protein</fullName>
    </submittedName>
</protein>
<evidence type="ECO:0000313" key="3">
    <source>
        <dbReference type="Proteomes" id="UP000298138"/>
    </source>
</evidence>
<name>A0A4S2MUR8_9PEZI</name>
<evidence type="ECO:0000256" key="1">
    <source>
        <dbReference type="SAM" id="MobiDB-lite"/>
    </source>
</evidence>
<dbReference type="AlphaFoldDB" id="A0A4S2MUR8"/>
<dbReference type="Proteomes" id="UP000298138">
    <property type="component" value="Unassembled WGS sequence"/>
</dbReference>
<proteinExistence type="predicted"/>
<dbReference type="EMBL" id="ML220125">
    <property type="protein sequence ID" value="TGZ80318.1"/>
    <property type="molecule type" value="Genomic_DNA"/>
</dbReference>
<keyword evidence="3" id="KW-1185">Reference proteome</keyword>
<organism evidence="2 3">
    <name type="scientific">Ascodesmis nigricans</name>
    <dbReference type="NCBI Taxonomy" id="341454"/>
    <lineage>
        <taxon>Eukaryota</taxon>
        <taxon>Fungi</taxon>
        <taxon>Dikarya</taxon>
        <taxon>Ascomycota</taxon>
        <taxon>Pezizomycotina</taxon>
        <taxon>Pezizomycetes</taxon>
        <taxon>Pezizales</taxon>
        <taxon>Ascodesmidaceae</taxon>
        <taxon>Ascodesmis</taxon>
    </lineage>
</organism>
<accession>A0A4S2MUR8</accession>
<sequence>MSLPTETETRTHTERNLISITPHPIPVTQRTPQQNATPPPRSSAFVPYHSVHTIN</sequence>
<dbReference type="InParanoid" id="A0A4S2MUR8"/>
<feature type="region of interest" description="Disordered" evidence="1">
    <location>
        <begin position="1"/>
        <end position="55"/>
    </location>
</feature>